<dbReference type="Pfam" id="PF07755">
    <property type="entry name" value="DUF1611"/>
    <property type="match status" value="1"/>
</dbReference>
<feature type="domain" description="D-glutamate N-acetyltransferase-like C-terminal" evidence="1">
    <location>
        <begin position="116"/>
        <end position="314"/>
    </location>
</feature>
<sequence length="321" mass="33955">MGHGILRYSENPIACAIDFNQGGKTTRDLFEFGPDVPVVSNVEQALGYGGEVLVLGMAPSGGRLPESMVAEVEQALAAGMCVVNGLHERISDRYANLRGGQWIWDIREEPQGLGIAWARALELTNRRLLLVGSDMAVGKMTAGLEIWKSARAQGIQAEFLATGQIGIAISGRGIPLDAIRVDYAGGAVEKMVLDAADAALTIVEGQGSLLHPGSTSTLPLLRGACPTHLILCHRAGMTELDTVGVTVKVPPLNEVIALYEDVASACGIYPRPVTVGIALNTAHLNDEQAQRAVSETADATGRLVLDPVRQGCDQWVDALMA</sequence>
<accession>A0A381Q9L8</accession>
<organism evidence="3">
    <name type="scientific">marine metagenome</name>
    <dbReference type="NCBI Taxonomy" id="408172"/>
    <lineage>
        <taxon>unclassified sequences</taxon>
        <taxon>metagenomes</taxon>
        <taxon>ecological metagenomes</taxon>
    </lineage>
</organism>
<name>A0A381Q9L8_9ZZZZ</name>
<dbReference type="Gene3D" id="3.40.50.300">
    <property type="entry name" value="P-loop containing nucleotide triphosphate hydrolases"/>
    <property type="match status" value="1"/>
</dbReference>
<dbReference type="Gene3D" id="3.40.50.720">
    <property type="entry name" value="NAD(P)-binding Rossmann-like Domain"/>
    <property type="match status" value="1"/>
</dbReference>
<dbReference type="SUPFAM" id="SSF52540">
    <property type="entry name" value="P-loop containing nucleoside triphosphate hydrolases"/>
    <property type="match status" value="1"/>
</dbReference>
<evidence type="ECO:0000313" key="3">
    <source>
        <dbReference type="EMBL" id="SUZ74333.1"/>
    </source>
</evidence>
<protein>
    <recommendedName>
        <fullName evidence="4">DUF1611 domain-containing protein</fullName>
    </recommendedName>
</protein>
<dbReference type="PANTHER" id="PTHR40690">
    <property type="entry name" value="GLL3100 PROTEIN"/>
    <property type="match status" value="1"/>
</dbReference>
<evidence type="ECO:0000259" key="1">
    <source>
        <dbReference type="Pfam" id="PF07755"/>
    </source>
</evidence>
<feature type="domain" description="D-glutamate N-acetyltransferase-like N-terminal" evidence="2">
    <location>
        <begin position="21"/>
        <end position="108"/>
    </location>
</feature>
<dbReference type="InterPro" id="IPR035402">
    <property type="entry name" value="DgcN-like_N"/>
</dbReference>
<dbReference type="AlphaFoldDB" id="A0A381Q9L8"/>
<dbReference type="InterPro" id="IPR035086">
    <property type="entry name" value="DgcN-like_C"/>
</dbReference>
<dbReference type="InterPro" id="IPR011669">
    <property type="entry name" value="DgcN-like"/>
</dbReference>
<evidence type="ECO:0000259" key="2">
    <source>
        <dbReference type="Pfam" id="PF17396"/>
    </source>
</evidence>
<dbReference type="PIRSF" id="PIRSF026760">
    <property type="entry name" value="UCP026760"/>
    <property type="match status" value="1"/>
</dbReference>
<proteinExistence type="predicted"/>
<dbReference type="PANTHER" id="PTHR40690:SF1">
    <property type="entry name" value="DUF1611 DOMAIN-CONTAINING PROTEIN"/>
    <property type="match status" value="1"/>
</dbReference>
<evidence type="ECO:0008006" key="4">
    <source>
        <dbReference type="Google" id="ProtNLM"/>
    </source>
</evidence>
<dbReference type="InterPro" id="IPR027417">
    <property type="entry name" value="P-loop_NTPase"/>
</dbReference>
<reference evidence="3" key="1">
    <citation type="submission" date="2018-05" db="EMBL/GenBank/DDBJ databases">
        <authorList>
            <person name="Lanie J.A."/>
            <person name="Ng W.-L."/>
            <person name="Kazmierczak K.M."/>
            <person name="Andrzejewski T.M."/>
            <person name="Davidsen T.M."/>
            <person name="Wayne K.J."/>
            <person name="Tettelin H."/>
            <person name="Glass J.I."/>
            <person name="Rusch D."/>
            <person name="Podicherti R."/>
            <person name="Tsui H.-C.T."/>
            <person name="Winkler M.E."/>
        </authorList>
    </citation>
    <scope>NUCLEOTIDE SEQUENCE</scope>
</reference>
<dbReference type="EMBL" id="UINC01001207">
    <property type="protein sequence ID" value="SUZ74333.1"/>
    <property type="molecule type" value="Genomic_DNA"/>
</dbReference>
<dbReference type="Pfam" id="PF17396">
    <property type="entry name" value="DUF1611_N"/>
    <property type="match status" value="1"/>
</dbReference>
<gene>
    <name evidence="3" type="ORF">METZ01_LOCUS27187</name>
</gene>